<keyword evidence="2" id="KW-1185">Reference proteome</keyword>
<dbReference type="Proteomes" id="UP001203423">
    <property type="component" value="Unassembled WGS sequence"/>
</dbReference>
<dbReference type="EMBL" id="JAKIKS010000213">
    <property type="protein sequence ID" value="MCL1127787.1"/>
    <property type="molecule type" value="Genomic_DNA"/>
</dbReference>
<organism evidence="1 2">
    <name type="scientific">Shewanella surugensis</name>
    <dbReference type="NCBI Taxonomy" id="212020"/>
    <lineage>
        <taxon>Bacteria</taxon>
        <taxon>Pseudomonadati</taxon>
        <taxon>Pseudomonadota</taxon>
        <taxon>Gammaproteobacteria</taxon>
        <taxon>Alteromonadales</taxon>
        <taxon>Shewanellaceae</taxon>
        <taxon>Shewanella</taxon>
    </lineage>
</organism>
<comment type="caution">
    <text evidence="1">The sequence shown here is derived from an EMBL/GenBank/DDBJ whole genome shotgun (WGS) entry which is preliminary data.</text>
</comment>
<sequence length="60" mass="6953">MENEEVIYEFKGQKYHAEYALFDDTLITYLPDGSSLTTELRGLKPKLSALTHLRSYVRSL</sequence>
<accession>A0ABT0LJ97</accession>
<gene>
    <name evidence="1" type="ORF">L2764_25810</name>
</gene>
<name>A0ABT0LJ97_9GAMM</name>
<dbReference type="RefSeq" id="WP_248943220.1">
    <property type="nucleotide sequence ID" value="NZ_JAKIKS010000213.1"/>
</dbReference>
<protein>
    <submittedName>
        <fullName evidence="1">Uncharacterized protein</fullName>
    </submittedName>
</protein>
<evidence type="ECO:0000313" key="2">
    <source>
        <dbReference type="Proteomes" id="UP001203423"/>
    </source>
</evidence>
<reference evidence="1 2" key="1">
    <citation type="submission" date="2022-01" db="EMBL/GenBank/DDBJ databases">
        <title>Whole genome-based taxonomy of the Shewanellaceae.</title>
        <authorList>
            <person name="Martin-Rodriguez A.J."/>
        </authorList>
    </citation>
    <scope>NUCLEOTIDE SEQUENCE [LARGE SCALE GENOMIC DNA]</scope>
    <source>
        <strain evidence="1 2">DSM 17177</strain>
    </source>
</reference>
<evidence type="ECO:0000313" key="1">
    <source>
        <dbReference type="EMBL" id="MCL1127787.1"/>
    </source>
</evidence>
<proteinExistence type="predicted"/>